<name>A0A2W2AXF4_9HYPH</name>
<sequence length="222" mass="24349">MGIFDRYRGPQDLAQRIPVFPLAGALLLPRADLPLNIFEPRYLAMIEHALSTDRLIGMIQPAADDEAADVPKLMKVGCVGRITSWSETPDDRMLITLTGVSRFQVVDELDVDTPFRQVIANYHPFAADLAMGAGAAEVNRPALLKVFRDYLDANNMSADWKEVDSAPTEVLVNTLSLLAPYPPQEKQALLEAPDLKTRADVLVALTEVALGKMGKGAKPRLQ</sequence>
<protein>
    <submittedName>
        <fullName evidence="2">Peptidase S16</fullName>
    </submittedName>
</protein>
<dbReference type="SMART" id="SM00464">
    <property type="entry name" value="LON"/>
    <property type="match status" value="1"/>
</dbReference>
<gene>
    <name evidence="2" type="ORF">DK847_08225</name>
</gene>
<dbReference type="InterPro" id="IPR003111">
    <property type="entry name" value="Lon_prtase_N"/>
</dbReference>
<dbReference type="AlphaFoldDB" id="A0A2W2AXF4"/>
<evidence type="ECO:0000313" key="3">
    <source>
        <dbReference type="Proteomes" id="UP000248795"/>
    </source>
</evidence>
<keyword evidence="3" id="KW-1185">Reference proteome</keyword>
<dbReference type="RefSeq" id="WP_111197651.1">
    <property type="nucleotide sequence ID" value="NZ_QKVK01000003.1"/>
</dbReference>
<evidence type="ECO:0000313" key="2">
    <source>
        <dbReference type="EMBL" id="PZF77300.1"/>
    </source>
</evidence>
<evidence type="ECO:0000259" key="1">
    <source>
        <dbReference type="PROSITE" id="PS51787"/>
    </source>
</evidence>
<proteinExistence type="predicted"/>
<dbReference type="Proteomes" id="UP000248795">
    <property type="component" value="Unassembled WGS sequence"/>
</dbReference>
<dbReference type="Gene3D" id="2.30.130.40">
    <property type="entry name" value="LON domain-like"/>
    <property type="match status" value="1"/>
</dbReference>
<accession>A0A2W2AXF4</accession>
<feature type="domain" description="Lon N-terminal" evidence="1">
    <location>
        <begin position="17"/>
        <end position="210"/>
    </location>
</feature>
<dbReference type="PROSITE" id="PS51787">
    <property type="entry name" value="LON_N"/>
    <property type="match status" value="1"/>
</dbReference>
<comment type="caution">
    <text evidence="2">The sequence shown here is derived from an EMBL/GenBank/DDBJ whole genome shotgun (WGS) entry which is preliminary data.</text>
</comment>
<dbReference type="Pfam" id="PF02190">
    <property type="entry name" value="LON_substr_bdg"/>
    <property type="match status" value="1"/>
</dbReference>
<dbReference type="SUPFAM" id="SSF88697">
    <property type="entry name" value="PUA domain-like"/>
    <property type="match status" value="1"/>
</dbReference>
<dbReference type="PANTHER" id="PTHR46732">
    <property type="entry name" value="ATP-DEPENDENT PROTEASE LA (LON) DOMAIN PROTEIN"/>
    <property type="match status" value="1"/>
</dbReference>
<dbReference type="EMBL" id="QKVK01000003">
    <property type="protein sequence ID" value="PZF77300.1"/>
    <property type="molecule type" value="Genomic_DNA"/>
</dbReference>
<dbReference type="InterPro" id="IPR046336">
    <property type="entry name" value="Lon_prtase_N_sf"/>
</dbReference>
<reference evidence="3" key="1">
    <citation type="submission" date="2018-06" db="EMBL/GenBank/DDBJ databases">
        <title>Aestuariibacter litoralis strain KCTC 52945T.</title>
        <authorList>
            <person name="Li X."/>
            <person name="Salam N."/>
            <person name="Li J.-L."/>
            <person name="Chen Y.-M."/>
            <person name="Yang Z.-W."/>
            <person name="Zhang L.-Y."/>
            <person name="Han M.-X."/>
            <person name="Xiao M."/>
            <person name="Li W.-J."/>
        </authorList>
    </citation>
    <scope>NUCLEOTIDE SEQUENCE [LARGE SCALE GENOMIC DNA]</scope>
    <source>
        <strain evidence="3">KCTC 52945</strain>
    </source>
</reference>
<dbReference type="InterPro" id="IPR015947">
    <property type="entry name" value="PUA-like_sf"/>
</dbReference>
<dbReference type="PANTHER" id="PTHR46732:SF8">
    <property type="entry name" value="ATP-DEPENDENT PROTEASE LA (LON) DOMAIN PROTEIN"/>
    <property type="match status" value="1"/>
</dbReference>
<organism evidence="2 3">
    <name type="scientific">Aestuariivirga litoralis</name>
    <dbReference type="NCBI Taxonomy" id="2650924"/>
    <lineage>
        <taxon>Bacteria</taxon>
        <taxon>Pseudomonadati</taxon>
        <taxon>Pseudomonadota</taxon>
        <taxon>Alphaproteobacteria</taxon>
        <taxon>Hyphomicrobiales</taxon>
        <taxon>Aestuariivirgaceae</taxon>
        <taxon>Aestuariivirga</taxon>
    </lineage>
</organism>